<proteinExistence type="predicted"/>
<evidence type="ECO:0000313" key="2">
    <source>
        <dbReference type="EMBL" id="CBI33529.3"/>
    </source>
</evidence>
<dbReference type="AlphaFoldDB" id="D7TSQ7"/>
<dbReference type="InParanoid" id="D7TSQ7"/>
<dbReference type="EMBL" id="FN596245">
    <property type="protein sequence ID" value="CBI33529.3"/>
    <property type="molecule type" value="Genomic_DNA"/>
</dbReference>
<feature type="region of interest" description="Disordered" evidence="1">
    <location>
        <begin position="86"/>
        <end position="107"/>
    </location>
</feature>
<dbReference type="PaxDb" id="29760-VIT_14s0006g01380.t01"/>
<dbReference type="HOGENOM" id="CLU_2214800_0_0_1"/>
<dbReference type="STRING" id="29760.D7TSQ7"/>
<sequence>MLETSAVVLKHAWDIYSPEVFEIFQKEFEDSCDLVIDQCNENGPLSEYKLSSFGKLCQHTVAFNSSDETNWIAKKKKGRINLKKQNSKFTIKSQTSTPTQKKKKKKK</sequence>
<evidence type="ECO:0000313" key="3">
    <source>
        <dbReference type="Proteomes" id="UP000009183"/>
    </source>
</evidence>
<organism evidence="2 3">
    <name type="scientific">Vitis vinifera</name>
    <name type="common">Grape</name>
    <dbReference type="NCBI Taxonomy" id="29760"/>
    <lineage>
        <taxon>Eukaryota</taxon>
        <taxon>Viridiplantae</taxon>
        <taxon>Streptophyta</taxon>
        <taxon>Embryophyta</taxon>
        <taxon>Tracheophyta</taxon>
        <taxon>Spermatophyta</taxon>
        <taxon>Magnoliopsida</taxon>
        <taxon>eudicotyledons</taxon>
        <taxon>Gunneridae</taxon>
        <taxon>Pentapetalae</taxon>
        <taxon>rosids</taxon>
        <taxon>Vitales</taxon>
        <taxon>Vitaceae</taxon>
        <taxon>Viteae</taxon>
        <taxon>Vitis</taxon>
    </lineage>
</organism>
<gene>
    <name evidence="2" type="ordered locus">VIT_14s0006g01380</name>
</gene>
<name>D7TSQ7_VITVI</name>
<accession>D7TSQ7</accession>
<keyword evidence="3" id="KW-1185">Reference proteome</keyword>
<evidence type="ECO:0000256" key="1">
    <source>
        <dbReference type="SAM" id="MobiDB-lite"/>
    </source>
</evidence>
<dbReference type="Proteomes" id="UP000009183">
    <property type="component" value="Chromosome 14"/>
</dbReference>
<protein>
    <submittedName>
        <fullName evidence="2">Uncharacterized protein</fullName>
    </submittedName>
</protein>
<feature type="compositionally biased region" description="Polar residues" evidence="1">
    <location>
        <begin position="87"/>
        <end position="99"/>
    </location>
</feature>
<reference evidence="3" key="1">
    <citation type="journal article" date="2007" name="Nature">
        <title>The grapevine genome sequence suggests ancestral hexaploidization in major angiosperm phyla.</title>
        <authorList>
            <consortium name="The French-Italian Public Consortium for Grapevine Genome Characterization."/>
            <person name="Jaillon O."/>
            <person name="Aury J.-M."/>
            <person name="Noel B."/>
            <person name="Policriti A."/>
            <person name="Clepet C."/>
            <person name="Casagrande A."/>
            <person name="Choisne N."/>
            <person name="Aubourg S."/>
            <person name="Vitulo N."/>
            <person name="Jubin C."/>
            <person name="Vezzi A."/>
            <person name="Legeai F."/>
            <person name="Hugueney P."/>
            <person name="Dasilva C."/>
            <person name="Horner D."/>
            <person name="Mica E."/>
            <person name="Jublot D."/>
            <person name="Poulain J."/>
            <person name="Bruyere C."/>
            <person name="Billault A."/>
            <person name="Segurens B."/>
            <person name="Gouyvenoux M."/>
            <person name="Ugarte E."/>
            <person name="Cattonaro F."/>
            <person name="Anthouard V."/>
            <person name="Vico V."/>
            <person name="Del Fabbro C."/>
            <person name="Alaux M."/>
            <person name="Di Gaspero G."/>
            <person name="Dumas V."/>
            <person name="Felice N."/>
            <person name="Paillard S."/>
            <person name="Juman I."/>
            <person name="Moroldo M."/>
            <person name="Scalabrin S."/>
            <person name="Canaguier A."/>
            <person name="Le Clainche I."/>
            <person name="Malacrida G."/>
            <person name="Durand E."/>
            <person name="Pesole G."/>
            <person name="Laucou V."/>
            <person name="Chatelet P."/>
            <person name="Merdinoglu D."/>
            <person name="Delledonne M."/>
            <person name="Pezzotti M."/>
            <person name="Lecharny A."/>
            <person name="Scarpelli C."/>
            <person name="Artiguenave F."/>
            <person name="Pe M.E."/>
            <person name="Valle G."/>
            <person name="Morgante M."/>
            <person name="Caboche M."/>
            <person name="Adam-Blondon A.-F."/>
            <person name="Weissenbach J."/>
            <person name="Quetier F."/>
            <person name="Wincker P."/>
        </authorList>
    </citation>
    <scope>NUCLEOTIDE SEQUENCE [LARGE SCALE GENOMIC DNA]</scope>
    <source>
        <strain evidence="3">cv. Pinot noir / PN40024</strain>
    </source>
</reference>